<feature type="transmembrane region" description="Helical" evidence="2">
    <location>
        <begin position="59"/>
        <end position="80"/>
    </location>
</feature>
<protein>
    <recommendedName>
        <fullName evidence="3">DUF7330 domain-containing protein</fullName>
    </recommendedName>
</protein>
<evidence type="ECO:0000256" key="2">
    <source>
        <dbReference type="SAM" id="Phobius"/>
    </source>
</evidence>
<feature type="compositionally biased region" description="Polar residues" evidence="1">
    <location>
        <begin position="1"/>
        <end position="14"/>
    </location>
</feature>
<keyword evidence="2" id="KW-0472">Membrane</keyword>
<accession>A0A8H4QZ43</accession>
<keyword evidence="2" id="KW-1133">Transmembrane helix</keyword>
<feature type="region of interest" description="Disordered" evidence="1">
    <location>
        <begin position="1"/>
        <end position="38"/>
    </location>
</feature>
<keyword evidence="2" id="KW-0812">Transmembrane</keyword>
<dbReference type="InterPro" id="IPR055754">
    <property type="entry name" value="DUF7330"/>
</dbReference>
<proteinExistence type="predicted"/>
<dbReference type="Proteomes" id="UP000521872">
    <property type="component" value="Unassembled WGS sequence"/>
</dbReference>
<evidence type="ECO:0000313" key="4">
    <source>
        <dbReference type="EMBL" id="KAF4620255.1"/>
    </source>
</evidence>
<evidence type="ECO:0000259" key="3">
    <source>
        <dbReference type="Pfam" id="PF24016"/>
    </source>
</evidence>
<name>A0A8H4QZ43_9AGAR</name>
<dbReference type="AlphaFoldDB" id="A0A8H4QZ43"/>
<evidence type="ECO:0000313" key="5">
    <source>
        <dbReference type="Proteomes" id="UP000521872"/>
    </source>
</evidence>
<organism evidence="4 5">
    <name type="scientific">Agrocybe pediades</name>
    <dbReference type="NCBI Taxonomy" id="84607"/>
    <lineage>
        <taxon>Eukaryota</taxon>
        <taxon>Fungi</taxon>
        <taxon>Dikarya</taxon>
        <taxon>Basidiomycota</taxon>
        <taxon>Agaricomycotina</taxon>
        <taxon>Agaricomycetes</taxon>
        <taxon>Agaricomycetidae</taxon>
        <taxon>Agaricales</taxon>
        <taxon>Agaricineae</taxon>
        <taxon>Strophariaceae</taxon>
        <taxon>Agrocybe</taxon>
    </lineage>
</organism>
<dbReference type="EMBL" id="JAACJL010000015">
    <property type="protein sequence ID" value="KAF4620255.1"/>
    <property type="molecule type" value="Genomic_DNA"/>
</dbReference>
<comment type="caution">
    <text evidence="4">The sequence shown here is derived from an EMBL/GenBank/DDBJ whole genome shotgun (WGS) entry which is preliminary data.</text>
</comment>
<reference evidence="4 5" key="1">
    <citation type="submission" date="2019-12" db="EMBL/GenBank/DDBJ databases">
        <authorList>
            <person name="Floudas D."/>
            <person name="Bentzer J."/>
            <person name="Ahren D."/>
            <person name="Johansson T."/>
            <person name="Persson P."/>
            <person name="Tunlid A."/>
        </authorList>
    </citation>
    <scope>NUCLEOTIDE SEQUENCE [LARGE SCALE GENOMIC DNA]</scope>
    <source>
        <strain evidence="4 5">CBS 102.39</strain>
    </source>
</reference>
<evidence type="ECO:0000256" key="1">
    <source>
        <dbReference type="SAM" id="MobiDB-lite"/>
    </source>
</evidence>
<feature type="domain" description="DUF7330" evidence="3">
    <location>
        <begin position="287"/>
        <end position="406"/>
    </location>
</feature>
<gene>
    <name evidence="4" type="ORF">D9613_001079</name>
</gene>
<dbReference type="Pfam" id="PF24016">
    <property type="entry name" value="DUF7330"/>
    <property type="match status" value="1"/>
</dbReference>
<sequence length="462" mass="51412">MSAEPGTSNKVSPSPATPGEPFPHAQSYRDDPEVQSPEQLPLQERTKIVFSRKSRGRRFLKLLFGVLSVWLLLWVLRWVYYRHVYTPQYRWPSPGWGVTKDECTQSGAWSRINKPENGWPYQAETTFDIPLGNGGLLYFQSGGHNLGGHTEIITSKEQAKDTATVHVSISYRNDKVPDLTRACRVKRRSPLIGEDAKELGVGIYTPEYDWRYSHNLHPVEFNFKITLPELADDLLAIKKFTTYLPNTSHKISGLENKIAFGHLELQGTNREINVESVSATRGTFFNTKSHIKGTFNVTDKLTIRSWDGEISADVGLVHAEGVPALDAESTNGKLSAQISLLPTQSNTPGHFNVLTKSTNGALSVSFPSSPLESRLRFRGKALNGPATVSLNPAFEGYVTARSNSHFPRVLPDLTVSDPSGKKRKRIAMGWGMGNEFIGEVRWGMIPFGDFEVETTNGQIVVK</sequence>
<keyword evidence="5" id="KW-1185">Reference proteome</keyword>